<evidence type="ECO:0000313" key="3">
    <source>
        <dbReference type="Proteomes" id="UP000419743"/>
    </source>
</evidence>
<organism evidence="2 3">
    <name type="scientific">Occultella aeris</name>
    <dbReference type="NCBI Taxonomy" id="2761496"/>
    <lineage>
        <taxon>Bacteria</taxon>
        <taxon>Bacillati</taxon>
        <taxon>Actinomycetota</taxon>
        <taxon>Actinomycetes</taxon>
        <taxon>Micrococcales</taxon>
        <taxon>Ruaniaceae</taxon>
        <taxon>Occultella</taxon>
    </lineage>
</organism>
<evidence type="ECO:0000313" key="2">
    <source>
        <dbReference type="EMBL" id="VZO35116.1"/>
    </source>
</evidence>
<comment type="caution">
    <text evidence="2">The sequence shown here is derived from an EMBL/GenBank/DDBJ whole genome shotgun (WGS) entry which is preliminary data.</text>
</comment>
<dbReference type="AlphaFoldDB" id="A0A7M4DE02"/>
<dbReference type="RefSeq" id="WP_156738917.1">
    <property type="nucleotide sequence ID" value="NZ_CACRYJ010000006.1"/>
</dbReference>
<name>A0A7M4DE02_9MICO</name>
<gene>
    <name evidence="2" type="ORF">HALOF300_00342</name>
</gene>
<sequence>MFRSELLKLRTTRAAWIVAAVAWIGMIAVQALTVSLPRLVQSLGTGSSDLPPDVAAELIPDLTALTDLGSPALQRSILDLLALGPGSSNVGLTVMAMLVLGALIATTDLRTGGIVPTALITPSRPRILAAKAAAGATTAVIIGVGLIVLTALGLFVAITITPGAELALAPGEVLGSWGRGLAVLVLFTWLGQAIGTLVRGQVATLITVGALIIAEPILRGIVSFIGGGGAAITDWLPLGLGSLASVGPGAGVLAGPEGLGALGGLAALAAWVLVLGFGGLESFRRRDLA</sequence>
<keyword evidence="1" id="KW-1133">Transmembrane helix</keyword>
<keyword evidence="1" id="KW-0812">Transmembrane</keyword>
<evidence type="ECO:0000256" key="1">
    <source>
        <dbReference type="SAM" id="Phobius"/>
    </source>
</evidence>
<feature type="transmembrane region" description="Helical" evidence="1">
    <location>
        <begin position="12"/>
        <end position="33"/>
    </location>
</feature>
<feature type="transmembrane region" description="Helical" evidence="1">
    <location>
        <begin position="258"/>
        <end position="280"/>
    </location>
</feature>
<accession>A0A7M4DE02</accession>
<feature type="transmembrane region" description="Helical" evidence="1">
    <location>
        <begin position="132"/>
        <end position="160"/>
    </location>
</feature>
<proteinExistence type="predicted"/>
<dbReference type="Proteomes" id="UP000419743">
    <property type="component" value="Unassembled WGS sequence"/>
</dbReference>
<feature type="transmembrane region" description="Helical" evidence="1">
    <location>
        <begin position="180"/>
        <end position="213"/>
    </location>
</feature>
<keyword evidence="1" id="KW-0472">Membrane</keyword>
<feature type="transmembrane region" description="Helical" evidence="1">
    <location>
        <begin position="90"/>
        <end position="111"/>
    </location>
</feature>
<keyword evidence="3" id="KW-1185">Reference proteome</keyword>
<protein>
    <submittedName>
        <fullName evidence="2">ABC-2 family transporter protein</fullName>
    </submittedName>
</protein>
<reference evidence="2 3" key="1">
    <citation type="submission" date="2019-11" db="EMBL/GenBank/DDBJ databases">
        <authorList>
            <person name="Criscuolo A."/>
        </authorList>
    </citation>
    <scope>NUCLEOTIDE SEQUENCE [LARGE SCALE GENOMIC DNA]</scope>
    <source>
        <strain evidence="2">CIP111667</strain>
    </source>
</reference>
<dbReference type="EMBL" id="CACRYJ010000006">
    <property type="protein sequence ID" value="VZO35116.1"/>
    <property type="molecule type" value="Genomic_DNA"/>
</dbReference>